<dbReference type="Pfam" id="PF14240">
    <property type="entry name" value="YHYH"/>
    <property type="match status" value="1"/>
</dbReference>
<feature type="chain" id="PRO_5012916674" description="YHYH domain-containing protein" evidence="1">
    <location>
        <begin position="17"/>
        <end position="262"/>
    </location>
</feature>
<comment type="caution">
    <text evidence="3">The sequence shown here is derived from an EMBL/GenBank/DDBJ whole genome shotgun (WGS) entry which is preliminary data.</text>
</comment>
<proteinExistence type="predicted"/>
<dbReference type="AlphaFoldDB" id="A0A210QRM6"/>
<protein>
    <recommendedName>
        <fullName evidence="2">YHYH domain-containing protein</fullName>
    </recommendedName>
</protein>
<dbReference type="PANTHER" id="PTHR30289:SF8">
    <property type="entry name" value="YHYH DOMAIN-CONTAINING PROTEIN"/>
    <property type="match status" value="1"/>
</dbReference>
<gene>
    <name evidence="3" type="ORF">KP79_PYT16905</name>
</gene>
<keyword evidence="1" id="KW-0732">Signal</keyword>
<organism evidence="3 4">
    <name type="scientific">Mizuhopecten yessoensis</name>
    <name type="common">Japanese scallop</name>
    <name type="synonym">Patinopecten yessoensis</name>
    <dbReference type="NCBI Taxonomy" id="6573"/>
    <lineage>
        <taxon>Eukaryota</taxon>
        <taxon>Metazoa</taxon>
        <taxon>Spiralia</taxon>
        <taxon>Lophotrochozoa</taxon>
        <taxon>Mollusca</taxon>
        <taxon>Bivalvia</taxon>
        <taxon>Autobranchia</taxon>
        <taxon>Pteriomorphia</taxon>
        <taxon>Pectinida</taxon>
        <taxon>Pectinoidea</taxon>
        <taxon>Pectinidae</taxon>
        <taxon>Mizuhopecten</taxon>
    </lineage>
</organism>
<evidence type="ECO:0000259" key="2">
    <source>
        <dbReference type="Pfam" id="PF14240"/>
    </source>
</evidence>
<feature type="domain" description="YHYH" evidence="2">
    <location>
        <begin position="71"/>
        <end position="166"/>
    </location>
</feature>
<dbReference type="PANTHER" id="PTHR30289">
    <property type="entry name" value="UNCHARACTERIZED PROTEIN YBCL-RELATED"/>
    <property type="match status" value="1"/>
</dbReference>
<dbReference type="OrthoDB" id="197925at2759"/>
<feature type="signal peptide" evidence="1">
    <location>
        <begin position="1"/>
        <end position="16"/>
    </location>
</feature>
<evidence type="ECO:0000313" key="3">
    <source>
        <dbReference type="EMBL" id="OWF51406.1"/>
    </source>
</evidence>
<evidence type="ECO:0000256" key="1">
    <source>
        <dbReference type="SAM" id="SignalP"/>
    </source>
</evidence>
<evidence type="ECO:0000313" key="4">
    <source>
        <dbReference type="Proteomes" id="UP000242188"/>
    </source>
</evidence>
<keyword evidence="4" id="KW-1185">Reference proteome</keyword>
<dbReference type="Proteomes" id="UP000242188">
    <property type="component" value="Unassembled WGS sequence"/>
</dbReference>
<reference evidence="3 4" key="1">
    <citation type="journal article" date="2017" name="Nat. Ecol. Evol.">
        <title>Scallop genome provides insights into evolution of bilaterian karyotype and development.</title>
        <authorList>
            <person name="Wang S."/>
            <person name="Zhang J."/>
            <person name="Jiao W."/>
            <person name="Li J."/>
            <person name="Xun X."/>
            <person name="Sun Y."/>
            <person name="Guo X."/>
            <person name="Huan P."/>
            <person name="Dong B."/>
            <person name="Zhang L."/>
            <person name="Hu X."/>
            <person name="Sun X."/>
            <person name="Wang J."/>
            <person name="Zhao C."/>
            <person name="Wang Y."/>
            <person name="Wang D."/>
            <person name="Huang X."/>
            <person name="Wang R."/>
            <person name="Lv J."/>
            <person name="Li Y."/>
            <person name="Zhang Z."/>
            <person name="Liu B."/>
            <person name="Lu W."/>
            <person name="Hui Y."/>
            <person name="Liang J."/>
            <person name="Zhou Z."/>
            <person name="Hou R."/>
            <person name="Li X."/>
            <person name="Liu Y."/>
            <person name="Li H."/>
            <person name="Ning X."/>
            <person name="Lin Y."/>
            <person name="Zhao L."/>
            <person name="Xing Q."/>
            <person name="Dou J."/>
            <person name="Li Y."/>
            <person name="Mao J."/>
            <person name="Guo H."/>
            <person name="Dou H."/>
            <person name="Li T."/>
            <person name="Mu C."/>
            <person name="Jiang W."/>
            <person name="Fu Q."/>
            <person name="Fu X."/>
            <person name="Miao Y."/>
            <person name="Liu J."/>
            <person name="Yu Q."/>
            <person name="Li R."/>
            <person name="Liao H."/>
            <person name="Li X."/>
            <person name="Kong Y."/>
            <person name="Jiang Z."/>
            <person name="Chourrout D."/>
            <person name="Li R."/>
            <person name="Bao Z."/>
        </authorList>
    </citation>
    <scope>NUCLEOTIDE SEQUENCE [LARGE SCALE GENOMIC DNA]</scope>
    <source>
        <strain evidence="3 4">PY_sf001</strain>
    </source>
</reference>
<dbReference type="EMBL" id="NEDP02002268">
    <property type="protein sequence ID" value="OWF51406.1"/>
    <property type="molecule type" value="Genomic_DNA"/>
</dbReference>
<dbReference type="InterPro" id="IPR025924">
    <property type="entry name" value="YHYH_dom"/>
</dbReference>
<accession>A0A210QRM6</accession>
<sequence length="262" mass="28399">MKQILLLASLLCGACAISVHEATKFHNTGTYGGTVSYTDNGDTITLTSNGLPDHPFERVNPNHPETRSDVYTLPKKPTVANSPGCLAMGPIGMTVTGSMIYDPLDADGENAVEGSGRERFDHYGGHTDNHGIYHYHKLPGSWLYKGEQDELLGVAFDGFPIYGPLASDLGRDVTNKDLDECHGRMVHGHYRYHVNTEFPYYLGCYKGNPTHANHVRTQHGICTSTSSLPEYGYVCACPKGAHPPPGGVAGNHHHHAGGLFGR</sequence>
<name>A0A210QRM6_MIZYE</name>